<gene>
    <name evidence="8" type="ORF">NIDE0642</name>
</gene>
<dbReference type="OrthoDB" id="9794287at2"/>
<dbReference type="SUPFAM" id="SSF103481">
    <property type="entry name" value="Multidrug resistance efflux transporter EmrE"/>
    <property type="match status" value="2"/>
</dbReference>
<evidence type="ECO:0000256" key="6">
    <source>
        <dbReference type="SAM" id="Phobius"/>
    </source>
</evidence>
<feature type="transmembrane region" description="Helical" evidence="6">
    <location>
        <begin position="102"/>
        <end position="120"/>
    </location>
</feature>
<evidence type="ECO:0000256" key="2">
    <source>
        <dbReference type="ARBA" id="ARBA00022475"/>
    </source>
</evidence>
<keyword evidence="2" id="KW-1003">Cell membrane</keyword>
<dbReference type="InterPro" id="IPR037185">
    <property type="entry name" value="EmrE-like"/>
</dbReference>
<feature type="domain" description="EamA" evidence="7">
    <location>
        <begin position="157"/>
        <end position="288"/>
    </location>
</feature>
<dbReference type="EMBL" id="FP929003">
    <property type="protein sequence ID" value="CBK40414.1"/>
    <property type="molecule type" value="Genomic_DNA"/>
</dbReference>
<keyword evidence="3 6" id="KW-0812">Transmembrane</keyword>
<dbReference type="eggNOG" id="COG0803">
    <property type="taxonomic scope" value="Bacteria"/>
</dbReference>
<dbReference type="GO" id="GO:0005886">
    <property type="term" value="C:plasma membrane"/>
    <property type="evidence" value="ECO:0007669"/>
    <property type="project" value="UniProtKB-SubCell"/>
</dbReference>
<feature type="transmembrane region" description="Helical" evidence="6">
    <location>
        <begin position="37"/>
        <end position="55"/>
    </location>
</feature>
<reference evidence="8 9" key="1">
    <citation type="journal article" date="2010" name="Proc. Natl. Acad. Sci. U.S.A.">
        <title>A Nitrospira metagenome illuminates the physiology and evolution of globally important nitrite-oxidizing bacteria.</title>
        <authorList>
            <person name="Lucker S."/>
            <person name="Wagner M."/>
            <person name="Maixner F."/>
            <person name="Pelletier E."/>
            <person name="Koch H."/>
            <person name="Vacherie B."/>
            <person name="Rattei T."/>
            <person name="Sinninghe Damste J."/>
            <person name="Spieck E."/>
            <person name="Le Paslier D."/>
            <person name="Daims H."/>
        </authorList>
    </citation>
    <scope>NUCLEOTIDE SEQUENCE [LARGE SCALE GENOMIC DNA]</scope>
</reference>
<evidence type="ECO:0000259" key="7">
    <source>
        <dbReference type="Pfam" id="PF00892"/>
    </source>
</evidence>
<dbReference type="InterPro" id="IPR000620">
    <property type="entry name" value="EamA_dom"/>
</dbReference>
<feature type="transmembrane region" description="Helical" evidence="6">
    <location>
        <begin position="132"/>
        <end position="150"/>
    </location>
</feature>
<evidence type="ECO:0000256" key="1">
    <source>
        <dbReference type="ARBA" id="ARBA00004651"/>
    </source>
</evidence>
<evidence type="ECO:0000313" key="8">
    <source>
        <dbReference type="EMBL" id="CBK40414.1"/>
    </source>
</evidence>
<keyword evidence="9" id="KW-1185">Reference proteome</keyword>
<protein>
    <recommendedName>
        <fullName evidence="7">EamA domain-containing protein</fullName>
    </recommendedName>
</protein>
<dbReference type="eggNOG" id="COG0697">
    <property type="taxonomic scope" value="Bacteria"/>
</dbReference>
<feature type="transmembrane region" description="Helical" evidence="6">
    <location>
        <begin position="76"/>
        <end position="96"/>
    </location>
</feature>
<organism evidence="8 9">
    <name type="scientific">Nitrospira defluvii</name>
    <dbReference type="NCBI Taxonomy" id="330214"/>
    <lineage>
        <taxon>Bacteria</taxon>
        <taxon>Pseudomonadati</taxon>
        <taxon>Nitrospirota</taxon>
        <taxon>Nitrospiria</taxon>
        <taxon>Nitrospirales</taxon>
        <taxon>Nitrospiraceae</taxon>
        <taxon>Nitrospira</taxon>
    </lineage>
</organism>
<feature type="transmembrane region" description="Helical" evidence="6">
    <location>
        <begin position="249"/>
        <end position="267"/>
    </location>
</feature>
<dbReference type="STRING" id="330214.NIDE0642"/>
<dbReference type="AlphaFoldDB" id="D8PB05"/>
<accession>D8PB05</accession>
<keyword evidence="5 6" id="KW-0472">Membrane</keyword>
<name>D8PB05_9BACT</name>
<dbReference type="HOGENOM" id="CLU_042632_0_0_0"/>
<evidence type="ECO:0000256" key="3">
    <source>
        <dbReference type="ARBA" id="ARBA00022692"/>
    </source>
</evidence>
<sequence>MRPSTKGALCGLTAALLAGVSAPISKLFLSDVSPLHIAGLLYTGGGLGLVICEWGRRRWGGATVDEAPLRRADLPLLSGMVCLGGMVGPILMLSGLQRLSGVFGSLLLAMEAPFTILLAVGWFKEHLTRQEAAGAVIILLGGGLIGYAPFGPVGDLIGVLALSGATVCWALDNNLAQRLSSLRDPLAVMKVKALSAGLVMIGIGCFSHDRWPEAMAVAALMGVGSVSYGVSLVLDAYALRFVGAAREAAYFATAPFVGAVFSIPLLGEPWGSREVLVALLMGTGVLLLQGARHVHLHTQAEVEHDHLHRHADLHHDHHETFGTGAHAHQHRHQPITHDHAHVSDLHHRHPHS</sequence>
<keyword evidence="4 6" id="KW-1133">Transmembrane helix</keyword>
<dbReference type="InterPro" id="IPR051258">
    <property type="entry name" value="Diverse_Substrate_Transporter"/>
</dbReference>
<evidence type="ECO:0000256" key="5">
    <source>
        <dbReference type="ARBA" id="ARBA00023136"/>
    </source>
</evidence>
<dbReference type="PANTHER" id="PTHR42920:SF11">
    <property type="entry name" value="INNER MEMBRANE PROTEIN YTFF"/>
    <property type="match status" value="1"/>
</dbReference>
<dbReference type="KEGG" id="nde:NIDE0642"/>
<feature type="domain" description="EamA" evidence="7">
    <location>
        <begin position="6"/>
        <end position="145"/>
    </location>
</feature>
<dbReference type="Pfam" id="PF00892">
    <property type="entry name" value="EamA"/>
    <property type="match status" value="2"/>
</dbReference>
<proteinExistence type="predicted"/>
<evidence type="ECO:0000256" key="4">
    <source>
        <dbReference type="ARBA" id="ARBA00022989"/>
    </source>
</evidence>
<dbReference type="Proteomes" id="UP000001660">
    <property type="component" value="Chromosome"/>
</dbReference>
<evidence type="ECO:0000313" key="9">
    <source>
        <dbReference type="Proteomes" id="UP000001660"/>
    </source>
</evidence>
<feature type="transmembrane region" description="Helical" evidence="6">
    <location>
        <begin position="214"/>
        <end position="237"/>
    </location>
</feature>
<dbReference type="PANTHER" id="PTHR42920">
    <property type="entry name" value="OS03G0707200 PROTEIN-RELATED"/>
    <property type="match status" value="1"/>
</dbReference>
<comment type="subcellular location">
    <subcellularLocation>
        <location evidence="1">Cell membrane</location>
        <topology evidence="1">Multi-pass membrane protein</topology>
    </subcellularLocation>
</comment>